<keyword evidence="1" id="KW-0175">Coiled coil</keyword>
<sequence length="453" mass="51495">MDPCPTLLLYSPPTTIPSTIQRPLTRTIWMPSRRELNWQKASIGWLANDEDATQTLSNVDRDVIERIRKCFAHANHANANENEQRAAFKMAHKIMKQHSISQAELMEEEDKTTRAERGGMSTVNIWPAKEGALVKHQHWVTDLVCAIRMFFNCSAYSTVLKDSIEWTFYGVVGHTVSAAMAFEPVHNQIQTWAGKYPTVATRNSYSLGVADGLCRLAEEEKISMENIAMEAEQKALAAKIRAEDIQRQVELDRLRNPSPSPSQEAVSEPGVVKKEEDDSIDFAMDAVSAYDDSDNEAMPDFNEEAPEEKVDLKADFEEELMKFIKPELESQPRPRSFPPYEDNYHPPATYDRSMDPAPPSENEDTNVKAEETAEWRSMRQLTVFRQNVQEIEESVIKENGLKLRNGRKRKRSVKDRDAFKQGRKDAKNINVRTPRIEDGKVDLPVVEEGAANV</sequence>
<keyword evidence="6" id="KW-1185">Reference proteome</keyword>
<dbReference type="InterPro" id="IPR024498">
    <property type="entry name" value="DUF2786"/>
</dbReference>
<dbReference type="OrthoDB" id="3067443at2759"/>
<dbReference type="Proteomes" id="UP000664534">
    <property type="component" value="Unassembled WGS sequence"/>
</dbReference>
<feature type="region of interest" description="Disordered" evidence="2">
    <location>
        <begin position="251"/>
        <end position="278"/>
    </location>
</feature>
<organism evidence="5 6">
    <name type="scientific">Imshaugia aleurites</name>
    <dbReference type="NCBI Taxonomy" id="172621"/>
    <lineage>
        <taxon>Eukaryota</taxon>
        <taxon>Fungi</taxon>
        <taxon>Dikarya</taxon>
        <taxon>Ascomycota</taxon>
        <taxon>Pezizomycotina</taxon>
        <taxon>Lecanoromycetes</taxon>
        <taxon>OSLEUM clade</taxon>
        <taxon>Lecanoromycetidae</taxon>
        <taxon>Lecanorales</taxon>
        <taxon>Lecanorineae</taxon>
        <taxon>Parmeliaceae</taxon>
        <taxon>Imshaugia</taxon>
    </lineage>
</organism>
<name>A0A8H3J0F6_9LECA</name>
<evidence type="ECO:0000259" key="3">
    <source>
        <dbReference type="Pfam" id="PF10979"/>
    </source>
</evidence>
<evidence type="ECO:0000313" key="6">
    <source>
        <dbReference type="Proteomes" id="UP000664534"/>
    </source>
</evidence>
<feature type="domain" description="DUF7168" evidence="4">
    <location>
        <begin position="122"/>
        <end position="244"/>
    </location>
</feature>
<proteinExistence type="predicted"/>
<feature type="compositionally biased region" description="Basic and acidic residues" evidence="2">
    <location>
        <begin position="414"/>
        <end position="427"/>
    </location>
</feature>
<feature type="coiled-coil region" evidence="1">
    <location>
        <begin position="214"/>
        <end position="248"/>
    </location>
</feature>
<dbReference type="Pfam" id="PF23771">
    <property type="entry name" value="DUF7168"/>
    <property type="match status" value="1"/>
</dbReference>
<evidence type="ECO:0008006" key="7">
    <source>
        <dbReference type="Google" id="ProtNLM"/>
    </source>
</evidence>
<reference evidence="5" key="1">
    <citation type="submission" date="2021-03" db="EMBL/GenBank/DDBJ databases">
        <authorList>
            <person name="Tagirdzhanova G."/>
        </authorList>
    </citation>
    <scope>NUCLEOTIDE SEQUENCE</scope>
</reference>
<feature type="region of interest" description="Disordered" evidence="2">
    <location>
        <begin position="324"/>
        <end position="368"/>
    </location>
</feature>
<evidence type="ECO:0000256" key="2">
    <source>
        <dbReference type="SAM" id="MobiDB-lite"/>
    </source>
</evidence>
<comment type="caution">
    <text evidence="5">The sequence shown here is derived from an EMBL/GenBank/DDBJ whole genome shotgun (WGS) entry which is preliminary data.</text>
</comment>
<evidence type="ECO:0000259" key="4">
    <source>
        <dbReference type="Pfam" id="PF23771"/>
    </source>
</evidence>
<dbReference type="AlphaFoldDB" id="A0A8H3J0F6"/>
<protein>
    <recommendedName>
        <fullName evidence="7">DUF2786 domain-containing protein</fullName>
    </recommendedName>
</protein>
<dbReference type="EMBL" id="CAJPDT010000108">
    <property type="protein sequence ID" value="CAF9938392.1"/>
    <property type="molecule type" value="Genomic_DNA"/>
</dbReference>
<feature type="domain" description="DUF2786" evidence="3">
    <location>
        <begin position="63"/>
        <end position="102"/>
    </location>
</feature>
<dbReference type="InterPro" id="IPR055592">
    <property type="entry name" value="DUF7168"/>
</dbReference>
<evidence type="ECO:0000313" key="5">
    <source>
        <dbReference type="EMBL" id="CAF9938392.1"/>
    </source>
</evidence>
<feature type="region of interest" description="Disordered" evidence="2">
    <location>
        <begin position="406"/>
        <end position="433"/>
    </location>
</feature>
<accession>A0A8H3J0F6</accession>
<dbReference type="Pfam" id="PF10979">
    <property type="entry name" value="DUF2786"/>
    <property type="match status" value="1"/>
</dbReference>
<gene>
    <name evidence="5" type="ORF">IMSHALPRED_000782</name>
</gene>
<evidence type="ECO:0000256" key="1">
    <source>
        <dbReference type="SAM" id="Coils"/>
    </source>
</evidence>